<comment type="caution">
    <text evidence="1">The sequence shown here is derived from an EMBL/GenBank/DDBJ whole genome shotgun (WGS) entry which is preliminary data.</text>
</comment>
<protein>
    <submittedName>
        <fullName evidence="1">DUF192 domain-containing protein</fullName>
    </submittedName>
</protein>
<dbReference type="InterPro" id="IPR003795">
    <property type="entry name" value="DUF192"/>
</dbReference>
<dbReference type="PANTHER" id="PTHR37953:SF1">
    <property type="entry name" value="UPF0127 PROTEIN MJ1496"/>
    <property type="match status" value="1"/>
</dbReference>
<dbReference type="EMBL" id="VOHS01000016">
    <property type="protein sequence ID" value="TWV99378.1"/>
    <property type="molecule type" value="Genomic_DNA"/>
</dbReference>
<dbReference type="Gene3D" id="2.60.120.1140">
    <property type="entry name" value="Protein of unknown function DUF192"/>
    <property type="match status" value="1"/>
</dbReference>
<dbReference type="OrthoDB" id="5526466at2"/>
<evidence type="ECO:0000313" key="1">
    <source>
        <dbReference type="EMBL" id="TWV99378.1"/>
    </source>
</evidence>
<name>A0A5C6LUG5_9BACT</name>
<dbReference type="InterPro" id="IPR038695">
    <property type="entry name" value="Saro_0823-like_sf"/>
</dbReference>
<dbReference type="AlphaFoldDB" id="A0A5C6LUG5"/>
<dbReference type="Proteomes" id="UP000318815">
    <property type="component" value="Unassembled WGS sequence"/>
</dbReference>
<dbReference type="RefSeq" id="WP_146306174.1">
    <property type="nucleotide sequence ID" value="NZ_VOHS01000016.1"/>
</dbReference>
<sequence length="178" mass="20327">MSASRWLLFNAGLLLYIASCQNRNGNQAFNNNGSSQDAAISTKTDSGPPFKKEGVLYFLSKVNNDTLRQIDIELATSDQERAQGLMYRKSMSDTQGMLFIFPHAEEQSFWMKDTYISLDILYLDEKKEIVSVQKYTTPLSEESLPSFKKAQYVLEVNAGFCDKYHIAYGDRIAYKEIR</sequence>
<keyword evidence="2" id="KW-1185">Reference proteome</keyword>
<proteinExistence type="predicted"/>
<reference evidence="1 2" key="1">
    <citation type="submission" date="2019-08" db="EMBL/GenBank/DDBJ databases">
        <title>Whole genome sequencing of chitin degrading bacteria Chitinophaga pinensis YS16.</title>
        <authorList>
            <person name="Singh R.P."/>
            <person name="Manchanda G."/>
            <person name="Maurya I.K."/>
            <person name="Joshi N.K."/>
            <person name="Srivastava A.K."/>
        </authorList>
    </citation>
    <scope>NUCLEOTIDE SEQUENCE [LARGE SCALE GENOMIC DNA]</scope>
    <source>
        <strain evidence="1 2">YS-16</strain>
    </source>
</reference>
<dbReference type="PANTHER" id="PTHR37953">
    <property type="entry name" value="UPF0127 PROTEIN MJ1496"/>
    <property type="match status" value="1"/>
</dbReference>
<evidence type="ECO:0000313" key="2">
    <source>
        <dbReference type="Proteomes" id="UP000318815"/>
    </source>
</evidence>
<dbReference type="Pfam" id="PF02643">
    <property type="entry name" value="DUF192"/>
    <property type="match status" value="1"/>
</dbReference>
<gene>
    <name evidence="1" type="ORF">FEF09_16670</name>
</gene>
<organism evidence="1 2">
    <name type="scientific">Chitinophaga pinensis</name>
    <dbReference type="NCBI Taxonomy" id="79329"/>
    <lineage>
        <taxon>Bacteria</taxon>
        <taxon>Pseudomonadati</taxon>
        <taxon>Bacteroidota</taxon>
        <taxon>Chitinophagia</taxon>
        <taxon>Chitinophagales</taxon>
        <taxon>Chitinophagaceae</taxon>
        <taxon>Chitinophaga</taxon>
    </lineage>
</organism>
<accession>A0A5C6LUG5</accession>